<evidence type="ECO:0000313" key="1">
    <source>
        <dbReference type="EMBL" id="KAG1775749.1"/>
    </source>
</evidence>
<dbReference type="OrthoDB" id="3235325at2759"/>
<sequence length="280" mass="31058">MGRGLILPSSFPLSGPLPDPFADSAPPRYQFQQGAYMQDSLQIQALLERCRALELREVQLSTERDTIKAMFERLASSIRSDLLQSDSTVIGPSSADSTRPTCQLYPGISFWTQDDFMEWLETASSRTADCGKLPYLEDADGAPVPETTIKAIRKLLWGGWSELLSRKMALQSWGKVSASGRQLIILQHRHILPGAGTTSTVTTITSLETASRKKKKKPMTTTTTTLPMNRLARSAGAQHEFCIYYNSLSQGQRKEYDDEASKLIAEGNWNKTAIVAGKMY</sequence>
<organism evidence="1 2">
    <name type="scientific">Suillus placidus</name>
    <dbReference type="NCBI Taxonomy" id="48579"/>
    <lineage>
        <taxon>Eukaryota</taxon>
        <taxon>Fungi</taxon>
        <taxon>Dikarya</taxon>
        <taxon>Basidiomycota</taxon>
        <taxon>Agaricomycotina</taxon>
        <taxon>Agaricomycetes</taxon>
        <taxon>Agaricomycetidae</taxon>
        <taxon>Boletales</taxon>
        <taxon>Suillineae</taxon>
        <taxon>Suillaceae</taxon>
        <taxon>Suillus</taxon>
    </lineage>
</organism>
<proteinExistence type="predicted"/>
<name>A0A9P6ZS32_9AGAM</name>
<accession>A0A9P6ZS32</accession>
<evidence type="ECO:0000313" key="2">
    <source>
        <dbReference type="Proteomes" id="UP000714275"/>
    </source>
</evidence>
<dbReference type="Proteomes" id="UP000714275">
    <property type="component" value="Unassembled WGS sequence"/>
</dbReference>
<reference evidence="1" key="1">
    <citation type="journal article" date="2020" name="New Phytol.">
        <title>Comparative genomics reveals dynamic genome evolution in host specialist ectomycorrhizal fungi.</title>
        <authorList>
            <person name="Lofgren L.A."/>
            <person name="Nguyen N.H."/>
            <person name="Vilgalys R."/>
            <person name="Ruytinx J."/>
            <person name="Liao H.L."/>
            <person name="Branco S."/>
            <person name="Kuo A."/>
            <person name="LaButti K."/>
            <person name="Lipzen A."/>
            <person name="Andreopoulos W."/>
            <person name="Pangilinan J."/>
            <person name="Riley R."/>
            <person name="Hundley H."/>
            <person name="Na H."/>
            <person name="Barry K."/>
            <person name="Grigoriev I.V."/>
            <person name="Stajich J.E."/>
            <person name="Kennedy P.G."/>
        </authorList>
    </citation>
    <scope>NUCLEOTIDE SEQUENCE</scope>
    <source>
        <strain evidence="1">DOB743</strain>
    </source>
</reference>
<dbReference type="AlphaFoldDB" id="A0A9P6ZS32"/>
<protein>
    <submittedName>
        <fullName evidence="1">Uncharacterized protein</fullName>
    </submittedName>
</protein>
<dbReference type="EMBL" id="JABBWD010000031">
    <property type="protein sequence ID" value="KAG1775749.1"/>
    <property type="molecule type" value="Genomic_DNA"/>
</dbReference>
<comment type="caution">
    <text evidence="1">The sequence shown here is derived from an EMBL/GenBank/DDBJ whole genome shotgun (WGS) entry which is preliminary data.</text>
</comment>
<gene>
    <name evidence="1" type="ORF">EV702DRAFT_1233960</name>
</gene>
<keyword evidence="2" id="KW-1185">Reference proteome</keyword>